<comment type="caution">
    <text evidence="1">The sequence shown here is derived from an EMBL/GenBank/DDBJ whole genome shotgun (WGS) entry which is preliminary data.</text>
</comment>
<sequence>MLLRRRGDLGSMLGSAGESLSRTVLAFKSGPDVYIEIHANLDARTLFHIRQIPSRIIVTEWLTTISSAFLAPFKSVEGSQQELLQTQRMTNLSKQLVPVIWPPA</sequence>
<proteinExistence type="predicted"/>
<evidence type="ECO:0000313" key="2">
    <source>
        <dbReference type="Proteomes" id="UP000634136"/>
    </source>
</evidence>
<dbReference type="EMBL" id="JAAIUW010000007">
    <property type="protein sequence ID" value="KAF7822916.1"/>
    <property type="molecule type" value="Genomic_DNA"/>
</dbReference>
<accession>A0A834TKW4</accession>
<protein>
    <submittedName>
        <fullName evidence="1">Uncharacterized protein</fullName>
    </submittedName>
</protein>
<organism evidence="1 2">
    <name type="scientific">Senna tora</name>
    <dbReference type="NCBI Taxonomy" id="362788"/>
    <lineage>
        <taxon>Eukaryota</taxon>
        <taxon>Viridiplantae</taxon>
        <taxon>Streptophyta</taxon>
        <taxon>Embryophyta</taxon>
        <taxon>Tracheophyta</taxon>
        <taxon>Spermatophyta</taxon>
        <taxon>Magnoliopsida</taxon>
        <taxon>eudicotyledons</taxon>
        <taxon>Gunneridae</taxon>
        <taxon>Pentapetalae</taxon>
        <taxon>rosids</taxon>
        <taxon>fabids</taxon>
        <taxon>Fabales</taxon>
        <taxon>Fabaceae</taxon>
        <taxon>Caesalpinioideae</taxon>
        <taxon>Cassia clade</taxon>
        <taxon>Senna</taxon>
    </lineage>
</organism>
<gene>
    <name evidence="1" type="ORF">G2W53_021060</name>
</gene>
<name>A0A834TKW4_9FABA</name>
<dbReference type="Proteomes" id="UP000634136">
    <property type="component" value="Unassembled WGS sequence"/>
</dbReference>
<dbReference type="AlphaFoldDB" id="A0A834TKW4"/>
<reference evidence="1" key="1">
    <citation type="submission" date="2020-09" db="EMBL/GenBank/DDBJ databases">
        <title>Genome-Enabled Discovery of Anthraquinone Biosynthesis in Senna tora.</title>
        <authorList>
            <person name="Kang S.-H."/>
            <person name="Pandey R.P."/>
            <person name="Lee C.-M."/>
            <person name="Sim J.-S."/>
            <person name="Jeong J.-T."/>
            <person name="Choi B.-S."/>
            <person name="Jung M."/>
            <person name="Ginzburg D."/>
            <person name="Zhao K."/>
            <person name="Won S.Y."/>
            <person name="Oh T.-J."/>
            <person name="Yu Y."/>
            <person name="Kim N.-H."/>
            <person name="Lee O.R."/>
            <person name="Lee T.-H."/>
            <person name="Bashyal P."/>
            <person name="Kim T.-S."/>
            <person name="Lee W.-H."/>
            <person name="Kawkins C."/>
            <person name="Kim C.-K."/>
            <person name="Kim J.S."/>
            <person name="Ahn B.O."/>
            <person name="Rhee S.Y."/>
            <person name="Sohng J.K."/>
        </authorList>
    </citation>
    <scope>NUCLEOTIDE SEQUENCE</scope>
    <source>
        <tissue evidence="1">Leaf</tissue>
    </source>
</reference>
<evidence type="ECO:0000313" key="1">
    <source>
        <dbReference type="EMBL" id="KAF7822916.1"/>
    </source>
</evidence>
<keyword evidence="2" id="KW-1185">Reference proteome</keyword>